<keyword evidence="2" id="KW-1003">Cell membrane</keyword>
<proteinExistence type="predicted"/>
<dbReference type="Proteomes" id="UP000663923">
    <property type="component" value="Chromosome"/>
</dbReference>
<feature type="transmembrane region" description="Helical" evidence="6">
    <location>
        <begin position="200"/>
        <end position="220"/>
    </location>
</feature>
<evidence type="ECO:0000313" key="8">
    <source>
        <dbReference type="Proteomes" id="UP000663923"/>
    </source>
</evidence>
<accession>A0ABX7T5L3</accession>
<protein>
    <submittedName>
        <fullName evidence="7">YihY/virulence factor BrkB family protein</fullName>
    </submittedName>
</protein>
<organism evidence="7 8">
    <name type="scientific">Parasphingorhabdus cellanae</name>
    <dbReference type="NCBI Taxonomy" id="2806553"/>
    <lineage>
        <taxon>Bacteria</taxon>
        <taxon>Pseudomonadati</taxon>
        <taxon>Pseudomonadota</taxon>
        <taxon>Alphaproteobacteria</taxon>
        <taxon>Sphingomonadales</taxon>
        <taxon>Sphingomonadaceae</taxon>
        <taxon>Parasphingorhabdus</taxon>
    </lineage>
</organism>
<feature type="transmembrane region" description="Helical" evidence="6">
    <location>
        <begin position="151"/>
        <end position="180"/>
    </location>
</feature>
<dbReference type="EMBL" id="CP071794">
    <property type="protein sequence ID" value="QTD55802.1"/>
    <property type="molecule type" value="Genomic_DNA"/>
</dbReference>
<feature type="transmembrane region" description="Helical" evidence="6">
    <location>
        <begin position="267"/>
        <end position="288"/>
    </location>
</feature>
<evidence type="ECO:0000256" key="1">
    <source>
        <dbReference type="ARBA" id="ARBA00004651"/>
    </source>
</evidence>
<dbReference type="PANTHER" id="PTHR30213">
    <property type="entry name" value="INNER MEMBRANE PROTEIN YHJD"/>
    <property type="match status" value="1"/>
</dbReference>
<keyword evidence="5 6" id="KW-0472">Membrane</keyword>
<reference evidence="7 8" key="1">
    <citation type="submission" date="2021-03" db="EMBL/GenBank/DDBJ databases">
        <title>Complete genome of Parasphingorhabdus_sp.JHSY0214.</title>
        <authorList>
            <person name="Yoo J.H."/>
            <person name="Bae J.W."/>
        </authorList>
    </citation>
    <scope>NUCLEOTIDE SEQUENCE [LARGE SCALE GENOMIC DNA]</scope>
    <source>
        <strain evidence="7 8">JHSY0214</strain>
    </source>
</reference>
<evidence type="ECO:0000256" key="6">
    <source>
        <dbReference type="SAM" id="Phobius"/>
    </source>
</evidence>
<evidence type="ECO:0000313" key="7">
    <source>
        <dbReference type="EMBL" id="QTD55802.1"/>
    </source>
</evidence>
<feature type="transmembrane region" description="Helical" evidence="6">
    <location>
        <begin position="44"/>
        <end position="72"/>
    </location>
</feature>
<name>A0ABX7T5L3_9SPHN</name>
<dbReference type="NCBIfam" id="TIGR00765">
    <property type="entry name" value="yihY_not_rbn"/>
    <property type="match status" value="1"/>
</dbReference>
<dbReference type="PANTHER" id="PTHR30213:SF0">
    <property type="entry name" value="UPF0761 MEMBRANE PROTEIN YIHY"/>
    <property type="match status" value="1"/>
</dbReference>
<dbReference type="RefSeq" id="WP_207987626.1">
    <property type="nucleotide sequence ID" value="NZ_CP071794.1"/>
</dbReference>
<comment type="subcellular location">
    <subcellularLocation>
        <location evidence="1">Cell membrane</location>
        <topology evidence="1">Multi-pass membrane protein</topology>
    </subcellularLocation>
</comment>
<dbReference type="InterPro" id="IPR017039">
    <property type="entry name" value="Virul_fac_BrkB"/>
</dbReference>
<evidence type="ECO:0000256" key="5">
    <source>
        <dbReference type="ARBA" id="ARBA00023136"/>
    </source>
</evidence>
<keyword evidence="8" id="KW-1185">Reference proteome</keyword>
<evidence type="ECO:0000256" key="2">
    <source>
        <dbReference type="ARBA" id="ARBA00022475"/>
    </source>
</evidence>
<sequence length="351" mass="38441">MTVSTDPSDVTTAGASSKTPLHFPLKAWWAILKRIYVMNDFHNLPLLAAGVAFFGFLAFVPLIAVVIMLYGLVADTSNVANVIDNVDGLLPREVVFIIREQLLAVVKTSKTAQGFGLALALLISTYGAMRAATAIIKALNIIYEERESRNIFATTFIAAKITLGMALVAIVGLSSISFFSYASNFLQGYLGDFTLTLIKVVTWITAGFLVSVAFGLFYRFGPDRRPAKWRWLTLGSAVATLLWLLITLGFGFYAANISNYNATYGSLAAVVIFLMWLFLSAYAVLLGAEINAETERQTFEDSTTGPDRPIGQRGAVMADTVLLDEASKHILAKKQRRRADRLARKTSKRVN</sequence>
<evidence type="ECO:0000256" key="4">
    <source>
        <dbReference type="ARBA" id="ARBA00022989"/>
    </source>
</evidence>
<dbReference type="PIRSF" id="PIRSF035875">
    <property type="entry name" value="RNase_BN"/>
    <property type="match status" value="1"/>
</dbReference>
<gene>
    <name evidence="7" type="ORF">J4G78_16685</name>
</gene>
<keyword evidence="3 6" id="KW-0812">Transmembrane</keyword>
<dbReference type="Pfam" id="PF03631">
    <property type="entry name" value="Virul_fac_BrkB"/>
    <property type="match status" value="1"/>
</dbReference>
<feature type="transmembrane region" description="Helical" evidence="6">
    <location>
        <begin position="232"/>
        <end position="255"/>
    </location>
</feature>
<keyword evidence="4 6" id="KW-1133">Transmembrane helix</keyword>
<evidence type="ECO:0000256" key="3">
    <source>
        <dbReference type="ARBA" id="ARBA00022692"/>
    </source>
</evidence>